<dbReference type="PANTHER" id="PTHR42839:SF2">
    <property type="entry name" value="ISOCHORISMATE SYNTHASE ENTC"/>
    <property type="match status" value="1"/>
</dbReference>
<dbReference type="PANTHER" id="PTHR42839">
    <property type="entry name" value="ISOCHORISMATE SYNTHASE ENTC"/>
    <property type="match status" value="1"/>
</dbReference>
<protein>
    <submittedName>
        <fullName evidence="1">Isochorismate synthase</fullName>
        <ecNumber evidence="1">5.4.4.2</ecNumber>
    </submittedName>
</protein>
<sequence>MDTSLAEEVQQTMATLAPNRFFFMSPYRSFTTSGCFARFDEPAVNGDSPDSPFQQKLAALFADAKAQGIKNPVMVGAIPFDPRQPSSLYIPESWQSFSRQEKQASARRFTRSQSLNVVERQAIPEQTTFEQMVARAAALTATPQVDKVVLSRLIDITTDAALIVAYCWNG</sequence>
<proteinExistence type="predicted"/>
<dbReference type="GO" id="GO:0008909">
    <property type="term" value="F:isochorismate synthase activity"/>
    <property type="evidence" value="ECO:0007669"/>
    <property type="project" value="UniProtKB-EC"/>
</dbReference>
<gene>
    <name evidence="1" type="primary">entC_2</name>
    <name evidence="1" type="ORF">NCTC10429_06046</name>
</gene>
<evidence type="ECO:0000313" key="1">
    <source>
        <dbReference type="EMBL" id="STM59398.1"/>
    </source>
</evidence>
<organism evidence="1 2">
    <name type="scientific">Escherichia coli</name>
    <dbReference type="NCBI Taxonomy" id="562"/>
    <lineage>
        <taxon>Bacteria</taxon>
        <taxon>Pseudomonadati</taxon>
        <taxon>Pseudomonadota</taxon>
        <taxon>Gammaproteobacteria</taxon>
        <taxon>Enterobacterales</taxon>
        <taxon>Enterobacteriaceae</taxon>
        <taxon>Escherichia</taxon>
    </lineage>
</organism>
<dbReference type="Proteomes" id="UP000254088">
    <property type="component" value="Unassembled WGS sequence"/>
</dbReference>
<dbReference type="SUPFAM" id="SSF56322">
    <property type="entry name" value="ADC synthase"/>
    <property type="match status" value="1"/>
</dbReference>
<keyword evidence="1" id="KW-0413">Isomerase</keyword>
<accession>A0A377E756</accession>
<name>A0A377E756_ECOLX</name>
<dbReference type="AlphaFoldDB" id="A0A377E756"/>
<dbReference type="InterPro" id="IPR005801">
    <property type="entry name" value="ADC_synthase"/>
</dbReference>
<dbReference type="EC" id="5.4.4.2" evidence="1"/>
<evidence type="ECO:0000313" key="2">
    <source>
        <dbReference type="Proteomes" id="UP000254088"/>
    </source>
</evidence>
<dbReference type="EMBL" id="UGEX01000003">
    <property type="protein sequence ID" value="STM59398.1"/>
    <property type="molecule type" value="Genomic_DNA"/>
</dbReference>
<reference evidence="1 2" key="1">
    <citation type="submission" date="2018-06" db="EMBL/GenBank/DDBJ databases">
        <authorList>
            <consortium name="Pathogen Informatics"/>
            <person name="Doyle S."/>
        </authorList>
    </citation>
    <scope>NUCLEOTIDE SEQUENCE [LARGE SCALE GENOMIC DNA]</scope>
    <source>
        <strain evidence="1 2">NCTC10429</strain>
    </source>
</reference>
<dbReference type="Gene3D" id="3.60.120.10">
    <property type="entry name" value="Anthranilate synthase"/>
    <property type="match status" value="1"/>
</dbReference>